<dbReference type="AlphaFoldDB" id="A0A420XK16"/>
<dbReference type="InterPro" id="IPR023753">
    <property type="entry name" value="FAD/NAD-binding_dom"/>
</dbReference>
<dbReference type="InterPro" id="IPR036188">
    <property type="entry name" value="FAD/NAD-bd_sf"/>
</dbReference>
<dbReference type="InterPro" id="IPR021163">
    <property type="entry name" value="Ferredox_Rdtase_adrenod"/>
</dbReference>
<evidence type="ECO:0000256" key="10">
    <source>
        <dbReference type="PIRSR" id="PIRSR000362-2"/>
    </source>
</evidence>
<comment type="catalytic activity">
    <reaction evidence="8">
        <text>2 reduced [2Fe-2S]-[ferredoxin] + NADP(+) + H(+) = 2 oxidized [2Fe-2S]-[ferredoxin] + NADPH</text>
        <dbReference type="Rhea" id="RHEA:20125"/>
        <dbReference type="Rhea" id="RHEA-COMP:10000"/>
        <dbReference type="Rhea" id="RHEA-COMP:10001"/>
        <dbReference type="ChEBI" id="CHEBI:15378"/>
        <dbReference type="ChEBI" id="CHEBI:33737"/>
        <dbReference type="ChEBI" id="CHEBI:33738"/>
        <dbReference type="ChEBI" id="CHEBI:57783"/>
        <dbReference type="ChEBI" id="CHEBI:58349"/>
        <dbReference type="EC" id="1.18.1.2"/>
    </reaction>
</comment>
<feature type="binding site" evidence="9">
    <location>
        <position position="12"/>
    </location>
    <ligand>
        <name>FAD</name>
        <dbReference type="ChEBI" id="CHEBI:57692"/>
    </ligand>
</feature>
<feature type="binding site" evidence="9">
    <location>
        <position position="353"/>
    </location>
    <ligand>
        <name>FAD</name>
        <dbReference type="ChEBI" id="CHEBI:57692"/>
    </ligand>
</feature>
<evidence type="ECO:0000256" key="3">
    <source>
        <dbReference type="ARBA" id="ARBA00013223"/>
    </source>
</evidence>
<evidence type="ECO:0000256" key="2">
    <source>
        <dbReference type="ARBA" id="ARBA00008312"/>
    </source>
</evidence>
<evidence type="ECO:0000256" key="1">
    <source>
        <dbReference type="ARBA" id="ARBA00001974"/>
    </source>
</evidence>
<dbReference type="EC" id="1.18.1.2" evidence="3"/>
<name>A0A420XK16_9ACTN</name>
<keyword evidence="6 10" id="KW-0521">NADP</keyword>
<gene>
    <name evidence="12" type="ORF">CLV35_3873</name>
</gene>
<feature type="domain" description="FAD/NAD(P)-binding" evidence="11">
    <location>
        <begin position="3"/>
        <end position="163"/>
    </location>
</feature>
<dbReference type="InParanoid" id="A0A420XK16"/>
<dbReference type="PANTHER" id="PTHR48467:SF1">
    <property type="entry name" value="GLUTAMATE SYNTHASE 1 [NADH], CHLOROPLASTIC-LIKE"/>
    <property type="match status" value="1"/>
</dbReference>
<dbReference type="PIRSF" id="PIRSF000362">
    <property type="entry name" value="FNR"/>
    <property type="match status" value="1"/>
</dbReference>
<evidence type="ECO:0000259" key="11">
    <source>
        <dbReference type="Pfam" id="PF07992"/>
    </source>
</evidence>
<comment type="similarity">
    <text evidence="2">Belongs to the ferredoxin--NADP reductase type 1 family.</text>
</comment>
<feature type="binding site" evidence="10">
    <location>
        <begin position="191"/>
        <end position="192"/>
    </location>
    <ligand>
        <name>NADP(+)</name>
        <dbReference type="ChEBI" id="CHEBI:58349"/>
    </ligand>
</feature>
<feature type="binding site" evidence="10">
    <location>
        <position position="203"/>
    </location>
    <ligand>
        <name>NADP(+)</name>
        <dbReference type="ChEBI" id="CHEBI:58349"/>
    </ligand>
</feature>
<dbReference type="Pfam" id="PF07992">
    <property type="entry name" value="Pyr_redox_2"/>
    <property type="match status" value="1"/>
</dbReference>
<evidence type="ECO:0000256" key="9">
    <source>
        <dbReference type="PIRSR" id="PIRSR000362-1"/>
    </source>
</evidence>
<sequence>MLRVAVVGSGPAGIYAAESLVAHGPAQVDVYDRVPCPYGLVRYGVAPDHEKIRSISASLAKVFDSPDVRFLGNVEVGTDITLEELGARYDAVLVSSGSSAGRGLGIPGDGLPGSFTATELVSWYCGHPDTRIDAFTDTARHVVVVGMGNVAVDVARILLRPADELARTDVPPHVLDVLRASPIESVSLVGRRGPAEARWTTKELKELGSLTGVDVVVEPAELAVDAAGEQRLAAEPGARRNLDVVREWAQRPRAGASRTLRVRFLQRPVRVLGTERVAGVELERCVLDGHGGATGTGETERVEAGMVVASVGYRGVAVPGLPFDERSGTIPHERGRVVDAAGEPVPGVYVAGWIKRGPSGVIGTNKHDAHETVATLLEDAAAGRLPQPGGTGDALELLASRGVHVVTWSGWRAIEQAELALGESLGRGRTKIVGRDDLVAAALRAAGA</sequence>
<keyword evidence="4" id="KW-0285">Flavoprotein</keyword>
<dbReference type="PRINTS" id="PR00419">
    <property type="entry name" value="ADXRDTASE"/>
</dbReference>
<protein>
    <recommendedName>
        <fullName evidence="3">ferredoxin--NADP(+) reductase</fullName>
        <ecNumber evidence="3">1.18.1.2</ecNumber>
    </recommendedName>
</protein>
<accession>A0A420XK16</accession>
<dbReference type="SUPFAM" id="SSF51971">
    <property type="entry name" value="Nucleotide-binding domain"/>
    <property type="match status" value="2"/>
</dbReference>
<keyword evidence="7" id="KW-0560">Oxidoreductase</keyword>
<evidence type="ECO:0000256" key="6">
    <source>
        <dbReference type="ARBA" id="ARBA00022857"/>
    </source>
</evidence>
<evidence type="ECO:0000256" key="8">
    <source>
        <dbReference type="ARBA" id="ARBA00047776"/>
    </source>
</evidence>
<feature type="binding site" evidence="10">
    <location>
        <position position="360"/>
    </location>
    <ligand>
        <name>NADP(+)</name>
        <dbReference type="ChEBI" id="CHEBI:58349"/>
    </ligand>
</feature>
<comment type="cofactor">
    <cofactor evidence="1 9">
        <name>FAD</name>
        <dbReference type="ChEBI" id="CHEBI:57692"/>
    </cofactor>
</comment>
<dbReference type="EMBL" id="RBWV01000017">
    <property type="protein sequence ID" value="RKS67966.1"/>
    <property type="molecule type" value="Genomic_DNA"/>
</dbReference>
<evidence type="ECO:0000256" key="5">
    <source>
        <dbReference type="ARBA" id="ARBA00022827"/>
    </source>
</evidence>
<evidence type="ECO:0000256" key="7">
    <source>
        <dbReference type="ARBA" id="ARBA00023002"/>
    </source>
</evidence>
<feature type="binding site" evidence="9">
    <location>
        <position position="76"/>
    </location>
    <ligand>
        <name>FAD</name>
        <dbReference type="ChEBI" id="CHEBI:57692"/>
    </ligand>
</feature>
<evidence type="ECO:0000313" key="13">
    <source>
        <dbReference type="Proteomes" id="UP000281955"/>
    </source>
</evidence>
<organism evidence="12 13">
    <name type="scientific">Motilibacter peucedani</name>
    <dbReference type="NCBI Taxonomy" id="598650"/>
    <lineage>
        <taxon>Bacteria</taxon>
        <taxon>Bacillati</taxon>
        <taxon>Actinomycetota</taxon>
        <taxon>Actinomycetes</taxon>
        <taxon>Motilibacterales</taxon>
        <taxon>Motilibacteraceae</taxon>
        <taxon>Motilibacter</taxon>
    </lineage>
</organism>
<evidence type="ECO:0000256" key="4">
    <source>
        <dbReference type="ARBA" id="ARBA00022630"/>
    </source>
</evidence>
<dbReference type="RefSeq" id="WP_121195107.1">
    <property type="nucleotide sequence ID" value="NZ_RBWV01000017.1"/>
</dbReference>
<reference evidence="12 13" key="1">
    <citation type="submission" date="2018-10" db="EMBL/GenBank/DDBJ databases">
        <title>Genomic Encyclopedia of Archaeal and Bacterial Type Strains, Phase II (KMG-II): from individual species to whole genera.</title>
        <authorList>
            <person name="Goeker M."/>
        </authorList>
    </citation>
    <scope>NUCLEOTIDE SEQUENCE [LARGE SCALE GENOMIC DNA]</scope>
    <source>
        <strain evidence="12 13">RP-AC37</strain>
    </source>
</reference>
<dbReference type="Proteomes" id="UP000281955">
    <property type="component" value="Unassembled WGS sequence"/>
</dbReference>
<feature type="binding site" evidence="9">
    <location>
        <begin position="360"/>
        <end position="362"/>
    </location>
    <ligand>
        <name>FAD</name>
        <dbReference type="ChEBI" id="CHEBI:57692"/>
    </ligand>
</feature>
<dbReference type="OrthoDB" id="289202at2"/>
<dbReference type="PANTHER" id="PTHR48467">
    <property type="entry name" value="GLUTAMATE SYNTHASE 1 [NADH], CHLOROPLASTIC-LIKE"/>
    <property type="match status" value="1"/>
</dbReference>
<keyword evidence="13" id="KW-1185">Reference proteome</keyword>
<dbReference type="Gene3D" id="3.50.50.60">
    <property type="entry name" value="FAD/NAD(P)-binding domain"/>
    <property type="match status" value="1"/>
</dbReference>
<feature type="binding site" evidence="9">
    <location>
        <position position="40"/>
    </location>
    <ligand>
        <name>FAD</name>
        <dbReference type="ChEBI" id="CHEBI:57692"/>
    </ligand>
</feature>
<keyword evidence="5 9" id="KW-0274">FAD</keyword>
<evidence type="ECO:0000313" key="12">
    <source>
        <dbReference type="EMBL" id="RKS67966.1"/>
    </source>
</evidence>
<comment type="caution">
    <text evidence="12">The sequence shown here is derived from an EMBL/GenBank/DDBJ whole genome shotgun (WGS) entry which is preliminary data.</text>
</comment>
<proteinExistence type="inferred from homology"/>
<dbReference type="GO" id="GO:0004324">
    <property type="term" value="F:ferredoxin-NADP+ reductase activity"/>
    <property type="evidence" value="ECO:0007669"/>
    <property type="project" value="UniProtKB-EC"/>
</dbReference>
<dbReference type="Gene3D" id="3.40.50.720">
    <property type="entry name" value="NAD(P)-binding Rossmann-like Domain"/>
    <property type="match status" value="1"/>
</dbReference>
<dbReference type="InterPro" id="IPR055275">
    <property type="entry name" value="Ferredox_Rdtase"/>
</dbReference>
<dbReference type="FunCoup" id="A0A420XK16">
    <property type="interactions" value="197"/>
</dbReference>